<feature type="compositionally biased region" description="Basic and acidic residues" evidence="1">
    <location>
        <begin position="500"/>
        <end position="510"/>
    </location>
</feature>
<evidence type="ECO:0000313" key="4">
    <source>
        <dbReference type="WBParaSite" id="ASIM_0001079501-mRNA-1"/>
    </source>
</evidence>
<organism evidence="4">
    <name type="scientific">Anisakis simplex</name>
    <name type="common">Herring worm</name>
    <dbReference type="NCBI Taxonomy" id="6269"/>
    <lineage>
        <taxon>Eukaryota</taxon>
        <taxon>Metazoa</taxon>
        <taxon>Ecdysozoa</taxon>
        <taxon>Nematoda</taxon>
        <taxon>Chromadorea</taxon>
        <taxon>Rhabditida</taxon>
        <taxon>Spirurina</taxon>
        <taxon>Ascaridomorpha</taxon>
        <taxon>Ascaridoidea</taxon>
        <taxon>Anisakidae</taxon>
        <taxon>Anisakis</taxon>
        <taxon>Anisakis simplex complex</taxon>
    </lineage>
</organism>
<gene>
    <name evidence="2" type="ORF">ASIM_LOCUS10353</name>
</gene>
<feature type="region of interest" description="Disordered" evidence="1">
    <location>
        <begin position="646"/>
        <end position="680"/>
    </location>
</feature>
<dbReference type="EMBL" id="UYRR01030995">
    <property type="protein sequence ID" value="VDK42837.1"/>
    <property type="molecule type" value="Genomic_DNA"/>
</dbReference>
<dbReference type="OrthoDB" id="5857665at2759"/>
<dbReference type="Proteomes" id="UP000267096">
    <property type="component" value="Unassembled WGS sequence"/>
</dbReference>
<feature type="compositionally biased region" description="Low complexity" evidence="1">
    <location>
        <begin position="646"/>
        <end position="657"/>
    </location>
</feature>
<proteinExistence type="predicted"/>
<feature type="compositionally biased region" description="Basic and acidic residues" evidence="1">
    <location>
        <begin position="570"/>
        <end position="588"/>
    </location>
</feature>
<name>A0A0M3JS65_ANISI</name>
<evidence type="ECO:0000313" key="2">
    <source>
        <dbReference type="EMBL" id="VDK42837.1"/>
    </source>
</evidence>
<feature type="compositionally biased region" description="Acidic residues" evidence="1">
    <location>
        <begin position="667"/>
        <end position="680"/>
    </location>
</feature>
<reference evidence="4" key="1">
    <citation type="submission" date="2017-02" db="UniProtKB">
        <authorList>
            <consortium name="WormBaseParasite"/>
        </authorList>
    </citation>
    <scope>IDENTIFICATION</scope>
</reference>
<feature type="region of interest" description="Disordered" evidence="1">
    <location>
        <begin position="337"/>
        <end position="359"/>
    </location>
</feature>
<accession>A0A0M3JS65</accession>
<sequence>MLVMDRLFANKRSTSFKISQFVAVSIAIITLSTTMNSSAFNIHQTSSYQLDCVFLECERNTFDKLTTHLTNSNGTTEECSGCRHCTSAGYSVCMRLRESALRARRAPDETIGDCGCAHTIPQACDSKPIRQKPRNDSTKLFNVCYHSALQLPPKPQAENRRLSVLLIVEPFWLQPYWRSELTLSNFTIRYKFPIRLAENCDGEVIKKESDNHFDLMCSANLTIGMSADTINSEKDADESALDDDNSTELDNLDETIAENDDDDYYEDDGFSEVQFDRAVFAGAKFVKFWYTVDVQRPRQLNNARRNMNDAAIIDVESSISSEILEFDLETDKYGFGDAEGLDDEREMDKADDSGDEFDLDDEAIDREAAADQELLTEKSAAEIAREIDFFADDSVDSPMNDNEDGDADESGEDEDEEQSHEISESTPTEVVSDGQLISDTMKVSDEDDASFSDVSESVDQDSNETTHENAIESNTAEEENQKNGHIPASADDVDNNDNDEGVRTIAENEKTNTANATLRHNKSGADMEGDGDKEAEGSLKEIEEVELAELTADDEVSQQPNELSQEEESEQHPSEVHQEEEVKTDSRELNLSQDEDQSSNELAASISDSVNYLQQDTSTDVNRELITATFDMDRYSDDSLESHRVSSAFSSTFSPSPITGEAYESVEREDEAYDEGEREEFGDLTANLQEEITSTGKSFITGEESVPSSTLNQPNRINGKNDSNLVNIQNA</sequence>
<keyword evidence="3" id="KW-1185">Reference proteome</keyword>
<feature type="compositionally biased region" description="Acidic residues" evidence="1">
    <location>
        <begin position="389"/>
        <end position="418"/>
    </location>
</feature>
<reference evidence="2 3" key="2">
    <citation type="submission" date="2018-11" db="EMBL/GenBank/DDBJ databases">
        <authorList>
            <consortium name="Pathogen Informatics"/>
        </authorList>
    </citation>
    <scope>NUCLEOTIDE SEQUENCE [LARGE SCALE GENOMIC DNA]</scope>
</reference>
<evidence type="ECO:0000313" key="3">
    <source>
        <dbReference type="Proteomes" id="UP000267096"/>
    </source>
</evidence>
<feature type="compositionally biased region" description="Acidic residues" evidence="1">
    <location>
        <begin position="543"/>
        <end position="556"/>
    </location>
</feature>
<feature type="compositionally biased region" description="Basic and acidic residues" evidence="1">
    <location>
        <begin position="530"/>
        <end position="542"/>
    </location>
</feature>
<dbReference type="AlphaFoldDB" id="A0A0M3JS65"/>
<dbReference type="WBParaSite" id="ASIM_0001079501-mRNA-1">
    <property type="protein sequence ID" value="ASIM_0001079501-mRNA-1"/>
    <property type="gene ID" value="ASIM_0001079501"/>
</dbReference>
<protein>
    <submittedName>
        <fullName evidence="4">Kazal-like domain-containing protein</fullName>
    </submittedName>
</protein>
<feature type="compositionally biased region" description="Acidic residues" evidence="1">
    <location>
        <begin position="445"/>
        <end position="462"/>
    </location>
</feature>
<feature type="compositionally biased region" description="Polar residues" evidence="1">
    <location>
        <begin position="706"/>
        <end position="731"/>
    </location>
</feature>
<feature type="region of interest" description="Disordered" evidence="1">
    <location>
        <begin position="697"/>
        <end position="731"/>
    </location>
</feature>
<evidence type="ECO:0000256" key="1">
    <source>
        <dbReference type="SAM" id="MobiDB-lite"/>
    </source>
</evidence>
<feature type="region of interest" description="Disordered" evidence="1">
    <location>
        <begin position="386"/>
        <end position="604"/>
    </location>
</feature>